<evidence type="ECO:0000313" key="3">
    <source>
        <dbReference type="Proteomes" id="UP000016922"/>
    </source>
</evidence>
<reference evidence="2 3" key="1">
    <citation type="journal article" date="2013" name="BMC Genomics">
        <title>Genomics-driven discovery of the pneumocandin biosynthetic gene cluster in the fungus Glarea lozoyensis.</title>
        <authorList>
            <person name="Chen L."/>
            <person name="Yue Q."/>
            <person name="Zhang X."/>
            <person name="Xiang M."/>
            <person name="Wang C."/>
            <person name="Li S."/>
            <person name="Che Y."/>
            <person name="Ortiz-Lopez F.J."/>
            <person name="Bills G.F."/>
            <person name="Liu X."/>
            <person name="An Z."/>
        </authorList>
    </citation>
    <scope>NUCLEOTIDE SEQUENCE [LARGE SCALE GENOMIC DNA]</scope>
    <source>
        <strain evidence="3">ATCC 20868 / MF5171</strain>
    </source>
</reference>
<dbReference type="RefSeq" id="XP_008083802.1">
    <property type="nucleotide sequence ID" value="XM_008085611.1"/>
</dbReference>
<dbReference type="AlphaFoldDB" id="S3DTF1"/>
<keyword evidence="3" id="KW-1185">Reference proteome</keyword>
<feature type="compositionally biased region" description="Basic and acidic residues" evidence="1">
    <location>
        <begin position="305"/>
        <end position="340"/>
    </location>
</feature>
<feature type="region of interest" description="Disordered" evidence="1">
    <location>
        <begin position="305"/>
        <end position="349"/>
    </location>
</feature>
<organism evidence="2 3">
    <name type="scientific">Glarea lozoyensis (strain ATCC 20868 / MF5171)</name>
    <dbReference type="NCBI Taxonomy" id="1116229"/>
    <lineage>
        <taxon>Eukaryota</taxon>
        <taxon>Fungi</taxon>
        <taxon>Dikarya</taxon>
        <taxon>Ascomycota</taxon>
        <taxon>Pezizomycotina</taxon>
        <taxon>Leotiomycetes</taxon>
        <taxon>Helotiales</taxon>
        <taxon>Helotiaceae</taxon>
        <taxon>Glarea</taxon>
    </lineage>
</organism>
<dbReference type="KEGG" id="glz:GLAREA_00853"/>
<feature type="compositionally biased region" description="Gly residues" evidence="1">
    <location>
        <begin position="185"/>
        <end position="197"/>
    </location>
</feature>
<proteinExistence type="predicted"/>
<gene>
    <name evidence="2" type="ORF">GLAREA_00853</name>
</gene>
<evidence type="ECO:0000313" key="2">
    <source>
        <dbReference type="EMBL" id="EPE29693.1"/>
    </source>
</evidence>
<sequence length="370" mass="39541">MAPPNPSQKFGSSPSAIIANQEYQSYCAALAKQQSSSSNPATIPTHLYTNQGTFPNPAYHPSNASHPNSFTPVAVPTGPYAKPTYLPTYHHPSTSSYPYASTSTSSYPTAPSSAAKIANMDAAVKLLKEMTAEMKKGKAKMSKEEFLKKYGGAMLMTDKNTGKLVGAWMPGMPGMPAGGVGGMGKGLGEGSKKGGLGKAKEEEEDDVGPENWELDCAYAMFMERLDTPESLSPASSPSTSPPSFKASSSKTPSDPIPGNMDKKRAAFLVKMNAMSQEMEAVRAQIWECRDAVDRLLEWQNAKVEDGGNGKGKEVEGKGKEVMKEEKTGEQEGSEEKKMDEEVTAQGEAKKKETAVVDYHGITGLKVASLM</sequence>
<dbReference type="HOGENOM" id="CLU_748121_0_0_1"/>
<feature type="region of interest" description="Disordered" evidence="1">
    <location>
        <begin position="185"/>
        <end position="208"/>
    </location>
</feature>
<feature type="compositionally biased region" description="Low complexity" evidence="1">
    <location>
        <begin position="230"/>
        <end position="253"/>
    </location>
</feature>
<feature type="region of interest" description="Disordered" evidence="1">
    <location>
        <begin position="228"/>
        <end position="260"/>
    </location>
</feature>
<dbReference type="EMBL" id="KE145367">
    <property type="protein sequence ID" value="EPE29693.1"/>
    <property type="molecule type" value="Genomic_DNA"/>
</dbReference>
<protein>
    <submittedName>
        <fullName evidence="2">Uncharacterized protein</fullName>
    </submittedName>
</protein>
<name>S3DTF1_GLAL2</name>
<evidence type="ECO:0000256" key="1">
    <source>
        <dbReference type="SAM" id="MobiDB-lite"/>
    </source>
</evidence>
<accession>S3DTF1</accession>
<dbReference type="Proteomes" id="UP000016922">
    <property type="component" value="Unassembled WGS sequence"/>
</dbReference>
<dbReference type="GeneID" id="19459911"/>